<reference evidence="3" key="1">
    <citation type="submission" date="2010-04" db="EMBL/GenBank/DDBJ databases">
        <title>Complete genome sequence of Nitrosococcus halophilus Nc4, a salt-adapted, aerobic obligate ammonia-oxidizing sulfur purple bacterium.</title>
        <authorList>
            <consortium name="US DOE Joint Genome Institute"/>
            <person name="Campbell M.A."/>
            <person name="Malfatti S.A."/>
            <person name="Chain P.S.G."/>
            <person name="Heidelberg J.F."/>
            <person name="Ward B.B."/>
            <person name="Klotz M.G."/>
        </authorList>
    </citation>
    <scope>NUCLEOTIDE SEQUENCE [LARGE SCALE GENOMIC DNA]</scope>
    <source>
        <strain evidence="3">Nc4</strain>
    </source>
</reference>
<keyword evidence="1" id="KW-0812">Transmembrane</keyword>
<evidence type="ECO:0008006" key="4">
    <source>
        <dbReference type="Google" id="ProtNLM"/>
    </source>
</evidence>
<dbReference type="eggNOG" id="ENOG50335HM">
    <property type="taxonomic scope" value="Bacteria"/>
</dbReference>
<dbReference type="OrthoDB" id="7067385at2"/>
<keyword evidence="3" id="KW-1185">Reference proteome</keyword>
<dbReference type="STRING" id="472759.Nhal_1528"/>
<proteinExistence type="predicted"/>
<gene>
    <name evidence="2" type="ordered locus">Nhal_1528</name>
</gene>
<dbReference type="RefSeq" id="WP_013032558.1">
    <property type="nucleotide sequence ID" value="NC_013960.1"/>
</dbReference>
<evidence type="ECO:0000313" key="3">
    <source>
        <dbReference type="Proteomes" id="UP000001844"/>
    </source>
</evidence>
<dbReference type="Proteomes" id="UP000001844">
    <property type="component" value="Chromosome"/>
</dbReference>
<feature type="transmembrane region" description="Helical" evidence="1">
    <location>
        <begin position="51"/>
        <end position="74"/>
    </location>
</feature>
<keyword evidence="1" id="KW-0472">Membrane</keyword>
<dbReference type="KEGG" id="nhl:Nhal_1528"/>
<dbReference type="HOGENOM" id="CLU_1249521_0_0_6"/>
<accession>D5C1N6</accession>
<dbReference type="AlphaFoldDB" id="D5C1N6"/>
<name>D5C1N6_NITHN</name>
<evidence type="ECO:0000256" key="1">
    <source>
        <dbReference type="SAM" id="Phobius"/>
    </source>
</evidence>
<organism evidence="2 3">
    <name type="scientific">Nitrosococcus halophilus (strain Nc4)</name>
    <dbReference type="NCBI Taxonomy" id="472759"/>
    <lineage>
        <taxon>Bacteria</taxon>
        <taxon>Pseudomonadati</taxon>
        <taxon>Pseudomonadota</taxon>
        <taxon>Gammaproteobacteria</taxon>
        <taxon>Chromatiales</taxon>
        <taxon>Chromatiaceae</taxon>
        <taxon>Nitrosococcus</taxon>
    </lineage>
</organism>
<sequence>MNRRGWHDFIKGVMVGACGAMVLGLGLLYLLNMTHVIALSTPALPDIHPFLLWIYNNLRLSLIPFTLTLILYIYSLGRLNQYLKLPHPPPDKVAQTEHLLDIWINLFFGIGVIWTAIGIRNALLTALGDLNPVSAAELGAFTILQRLVDGGILLALSTTIFGAVGGYLLRLNKAITVGARLQTYYRELAKHQSEEFRTILCNIECRLSELANINTRQREEY</sequence>
<evidence type="ECO:0000313" key="2">
    <source>
        <dbReference type="EMBL" id="ADE14669.1"/>
    </source>
</evidence>
<feature type="transmembrane region" description="Helical" evidence="1">
    <location>
        <begin position="12"/>
        <end position="31"/>
    </location>
</feature>
<dbReference type="EMBL" id="CP001798">
    <property type="protein sequence ID" value="ADE14669.1"/>
    <property type="molecule type" value="Genomic_DNA"/>
</dbReference>
<protein>
    <recommendedName>
        <fullName evidence="4">MotA/TolQ/ExbB proton channel domain-containing protein</fullName>
    </recommendedName>
</protein>
<keyword evidence="1" id="KW-1133">Transmembrane helix</keyword>
<feature type="transmembrane region" description="Helical" evidence="1">
    <location>
        <begin position="102"/>
        <end position="123"/>
    </location>
</feature>
<feature type="transmembrane region" description="Helical" evidence="1">
    <location>
        <begin position="143"/>
        <end position="169"/>
    </location>
</feature>